<gene>
    <name evidence="2" type="ORF">E2C01_037639</name>
</gene>
<dbReference type="EMBL" id="VSRR010006071">
    <property type="protein sequence ID" value="MPC43981.1"/>
    <property type="molecule type" value="Genomic_DNA"/>
</dbReference>
<proteinExistence type="predicted"/>
<name>A0A5B7F9W2_PORTR</name>
<comment type="caution">
    <text evidence="2">The sequence shown here is derived from an EMBL/GenBank/DDBJ whole genome shotgun (WGS) entry which is preliminary data.</text>
</comment>
<dbReference type="Proteomes" id="UP000324222">
    <property type="component" value="Unassembled WGS sequence"/>
</dbReference>
<keyword evidence="3" id="KW-1185">Reference proteome</keyword>
<accession>A0A5B7F9W2</accession>
<reference evidence="2 3" key="1">
    <citation type="submission" date="2019-05" db="EMBL/GenBank/DDBJ databases">
        <title>Another draft genome of Portunus trituberculatus and its Hox gene families provides insights of decapod evolution.</title>
        <authorList>
            <person name="Jeong J.-H."/>
            <person name="Song I."/>
            <person name="Kim S."/>
            <person name="Choi T."/>
            <person name="Kim D."/>
            <person name="Ryu S."/>
            <person name="Kim W."/>
        </authorList>
    </citation>
    <scope>NUCLEOTIDE SEQUENCE [LARGE SCALE GENOMIC DNA]</scope>
    <source>
        <tissue evidence="2">Muscle</tissue>
    </source>
</reference>
<dbReference type="AlphaFoldDB" id="A0A5B7F9W2"/>
<evidence type="ECO:0000256" key="1">
    <source>
        <dbReference type="SAM" id="MobiDB-lite"/>
    </source>
</evidence>
<feature type="region of interest" description="Disordered" evidence="1">
    <location>
        <begin position="1"/>
        <end position="63"/>
    </location>
</feature>
<sequence length="100" mass="10378">MGYSAGDVLKGAGSALMPNDLTMGEDVREPGHQNGVNLEVDGFGDDGEQAGDRGDGDGPVVNEGLRRADFRDGRDVCRLPVCKTLTLKARGVDNGAQSCG</sequence>
<evidence type="ECO:0000313" key="3">
    <source>
        <dbReference type="Proteomes" id="UP000324222"/>
    </source>
</evidence>
<evidence type="ECO:0000313" key="2">
    <source>
        <dbReference type="EMBL" id="MPC43981.1"/>
    </source>
</evidence>
<protein>
    <submittedName>
        <fullName evidence="2">Uncharacterized protein</fullName>
    </submittedName>
</protein>
<organism evidence="2 3">
    <name type="scientific">Portunus trituberculatus</name>
    <name type="common">Swimming crab</name>
    <name type="synonym">Neptunus trituberculatus</name>
    <dbReference type="NCBI Taxonomy" id="210409"/>
    <lineage>
        <taxon>Eukaryota</taxon>
        <taxon>Metazoa</taxon>
        <taxon>Ecdysozoa</taxon>
        <taxon>Arthropoda</taxon>
        <taxon>Crustacea</taxon>
        <taxon>Multicrustacea</taxon>
        <taxon>Malacostraca</taxon>
        <taxon>Eumalacostraca</taxon>
        <taxon>Eucarida</taxon>
        <taxon>Decapoda</taxon>
        <taxon>Pleocyemata</taxon>
        <taxon>Brachyura</taxon>
        <taxon>Eubrachyura</taxon>
        <taxon>Portunoidea</taxon>
        <taxon>Portunidae</taxon>
        <taxon>Portuninae</taxon>
        <taxon>Portunus</taxon>
    </lineage>
</organism>